<gene>
    <name evidence="3" type="primary">LOC100905320</name>
</gene>
<dbReference type="PANTHER" id="PTHR45913">
    <property type="entry name" value="EPM2A-INTERACTING PROTEIN 1"/>
    <property type="match status" value="1"/>
</dbReference>
<evidence type="ECO:0000313" key="3">
    <source>
        <dbReference type="RefSeq" id="XP_003739976.1"/>
    </source>
</evidence>
<feature type="domain" description="SPIN-DOC-like zinc-finger" evidence="1">
    <location>
        <begin position="17"/>
        <end position="70"/>
    </location>
</feature>
<reference evidence="3" key="1">
    <citation type="submission" date="2025-08" db="UniProtKB">
        <authorList>
            <consortium name="RefSeq"/>
        </authorList>
    </citation>
    <scope>IDENTIFICATION</scope>
</reference>
<dbReference type="PANTHER" id="PTHR45913:SF5">
    <property type="entry name" value="GENERAL TRANSCRIPTION FACTOR II-I REPEAT DOMAIN-CONTAINING PROTEIN 2A-LIKE PROTEIN"/>
    <property type="match status" value="1"/>
</dbReference>
<evidence type="ECO:0000259" key="1">
    <source>
        <dbReference type="Pfam" id="PF18658"/>
    </source>
</evidence>
<organism evidence="2 3">
    <name type="scientific">Galendromus occidentalis</name>
    <name type="common">western predatory mite</name>
    <dbReference type="NCBI Taxonomy" id="34638"/>
    <lineage>
        <taxon>Eukaryota</taxon>
        <taxon>Metazoa</taxon>
        <taxon>Ecdysozoa</taxon>
        <taxon>Arthropoda</taxon>
        <taxon>Chelicerata</taxon>
        <taxon>Arachnida</taxon>
        <taxon>Acari</taxon>
        <taxon>Parasitiformes</taxon>
        <taxon>Mesostigmata</taxon>
        <taxon>Gamasina</taxon>
        <taxon>Phytoseioidea</taxon>
        <taxon>Phytoseiidae</taxon>
        <taxon>Typhlodrominae</taxon>
        <taxon>Galendromus</taxon>
    </lineage>
</organism>
<name>A0AAJ6VWJ9_9ACAR</name>
<dbReference type="Pfam" id="PF18658">
    <property type="entry name" value="zf-C2H2_12"/>
    <property type="match status" value="1"/>
</dbReference>
<sequence length="212" mass="24098">MASKRSVAEEKRKFNPDWTQNYFFVEEDGEPLCLVCKSVLSVLKGYNLRRHYETKHSQEQSLSVSERSVRRQALEASQCSEQQLQTEKDSEKATNRASFLIAQKIASSGRPFTDGVSVKECSLIITKSVCPESYGKFSGVALSRRTVSRRIRGIAENLEEQLIEKSSCLEWWSIAMDESTDMVDTAQLLVFIRAVDSNMEIIEELMRARLNG</sequence>
<keyword evidence="2" id="KW-1185">Reference proteome</keyword>
<dbReference type="AlphaFoldDB" id="A0AAJ6VWJ9"/>
<dbReference type="InterPro" id="IPR040647">
    <property type="entry name" value="SPIN-DOC_Znf-C2H2"/>
</dbReference>
<proteinExistence type="predicted"/>
<dbReference type="RefSeq" id="XP_003739976.1">
    <property type="nucleotide sequence ID" value="XM_003739928.1"/>
</dbReference>
<evidence type="ECO:0000313" key="2">
    <source>
        <dbReference type="Proteomes" id="UP000694867"/>
    </source>
</evidence>
<dbReference type="GeneID" id="100905320"/>
<accession>A0AAJ6VWJ9</accession>
<dbReference type="KEGG" id="goe:100905320"/>
<protein>
    <submittedName>
        <fullName evidence="3">EPM2A-interacting protein 1-like</fullName>
    </submittedName>
</protein>
<dbReference type="Proteomes" id="UP000694867">
    <property type="component" value="Unplaced"/>
</dbReference>